<evidence type="ECO:0000256" key="8">
    <source>
        <dbReference type="ARBA" id="ARBA00022741"/>
    </source>
</evidence>
<dbReference type="EC" id="2.7.4.8" evidence="4 13"/>
<comment type="function">
    <text evidence="1 13">Essential for recycling GMP and indirectly, cGMP.</text>
</comment>
<dbReference type="EMBL" id="CP054719">
    <property type="protein sequence ID" value="QOL20283.1"/>
    <property type="molecule type" value="Genomic_DNA"/>
</dbReference>
<dbReference type="PROSITE" id="PS00856">
    <property type="entry name" value="GUANYLATE_KINASE_1"/>
    <property type="match status" value="1"/>
</dbReference>
<accession>A0A7L9RUI6</accession>
<evidence type="ECO:0000256" key="11">
    <source>
        <dbReference type="ARBA" id="ARBA00030128"/>
    </source>
</evidence>
<dbReference type="GO" id="GO:0004385">
    <property type="term" value="F:GMP kinase activity"/>
    <property type="evidence" value="ECO:0007669"/>
    <property type="project" value="UniProtKB-UniRule"/>
</dbReference>
<dbReference type="InterPro" id="IPR008145">
    <property type="entry name" value="GK/Ca_channel_bsu"/>
</dbReference>
<evidence type="ECO:0000256" key="2">
    <source>
        <dbReference type="ARBA" id="ARBA00004496"/>
    </source>
</evidence>
<comment type="catalytic activity">
    <reaction evidence="12 13">
        <text>GMP + ATP = GDP + ADP</text>
        <dbReference type="Rhea" id="RHEA:20780"/>
        <dbReference type="ChEBI" id="CHEBI:30616"/>
        <dbReference type="ChEBI" id="CHEBI:58115"/>
        <dbReference type="ChEBI" id="CHEBI:58189"/>
        <dbReference type="ChEBI" id="CHEBI:456216"/>
        <dbReference type="EC" id="2.7.4.8"/>
    </reaction>
</comment>
<keyword evidence="7 13" id="KW-0808">Transferase</keyword>
<comment type="subcellular location">
    <subcellularLocation>
        <location evidence="2 13">Cytoplasm</location>
    </subcellularLocation>
</comment>
<dbReference type="Gene3D" id="3.30.63.10">
    <property type="entry name" value="Guanylate Kinase phosphate binding domain"/>
    <property type="match status" value="1"/>
</dbReference>
<gene>
    <name evidence="13 15" type="primary">gmk</name>
    <name evidence="15" type="ORF">CPBP_01072</name>
</gene>
<name>A0A7L9RUI6_9PROT</name>
<organism evidence="15 16">
    <name type="scientific">Candidatus Bodocaedibacter vickermanii</name>
    <dbReference type="NCBI Taxonomy" id="2741701"/>
    <lineage>
        <taxon>Bacteria</taxon>
        <taxon>Pseudomonadati</taxon>
        <taxon>Pseudomonadota</taxon>
        <taxon>Alphaproteobacteria</taxon>
        <taxon>Holosporales</taxon>
        <taxon>Candidatus Paracaedibacteraceae</taxon>
        <taxon>Candidatus Bodocaedibacter</taxon>
    </lineage>
</organism>
<keyword evidence="6 13" id="KW-0963">Cytoplasm</keyword>
<protein>
    <recommendedName>
        <fullName evidence="5 13">Guanylate kinase</fullName>
        <ecNumber evidence="4 13">2.7.4.8</ecNumber>
    </recommendedName>
    <alternativeName>
        <fullName evidence="11 13">GMP kinase</fullName>
    </alternativeName>
</protein>
<dbReference type="RefSeq" id="WP_350331834.1">
    <property type="nucleotide sequence ID" value="NZ_CP054719.1"/>
</dbReference>
<keyword evidence="16" id="KW-1185">Reference proteome</keyword>
<dbReference type="GO" id="GO:0005524">
    <property type="term" value="F:ATP binding"/>
    <property type="evidence" value="ECO:0007669"/>
    <property type="project" value="UniProtKB-UniRule"/>
</dbReference>
<evidence type="ECO:0000256" key="5">
    <source>
        <dbReference type="ARBA" id="ARBA00016296"/>
    </source>
</evidence>
<dbReference type="Gene3D" id="3.40.50.300">
    <property type="entry name" value="P-loop containing nucleotide triphosphate hydrolases"/>
    <property type="match status" value="1"/>
</dbReference>
<dbReference type="SUPFAM" id="SSF52540">
    <property type="entry name" value="P-loop containing nucleoside triphosphate hydrolases"/>
    <property type="match status" value="1"/>
</dbReference>
<dbReference type="PROSITE" id="PS50052">
    <property type="entry name" value="GUANYLATE_KINASE_2"/>
    <property type="match status" value="1"/>
</dbReference>
<dbReference type="KEGG" id="pbal:CPBP_01072"/>
<dbReference type="InterPro" id="IPR020590">
    <property type="entry name" value="Guanylate_kinase_CS"/>
</dbReference>
<keyword evidence="10 13" id="KW-0067">ATP-binding</keyword>
<dbReference type="InterPro" id="IPR027417">
    <property type="entry name" value="P-loop_NTPase"/>
</dbReference>
<dbReference type="InterPro" id="IPR017665">
    <property type="entry name" value="Guanylate_kinase"/>
</dbReference>
<evidence type="ECO:0000256" key="3">
    <source>
        <dbReference type="ARBA" id="ARBA00005790"/>
    </source>
</evidence>
<feature type="domain" description="Guanylate kinase-like" evidence="14">
    <location>
        <begin position="9"/>
        <end position="188"/>
    </location>
</feature>
<reference evidence="15 16" key="1">
    <citation type="submission" date="2020-06" db="EMBL/GenBank/DDBJ databases">
        <title>The endosymbiont of the kinetoplastid Bodo saltans is a Paracaedibacter-like alpha-proteobacterium possessing a putative toxin-antitoxin system.</title>
        <authorList>
            <person name="Midha S."/>
            <person name="Rigden D.J."/>
            <person name="Siozios S."/>
            <person name="Hurst G.D.D."/>
            <person name="Jackson A.P."/>
        </authorList>
    </citation>
    <scope>NUCLEOTIDE SEQUENCE [LARGE SCALE GENOMIC DNA]</scope>
    <source>
        <strain evidence="15">Lake Konstanz</strain>
    </source>
</reference>
<dbReference type="Proteomes" id="UP000594001">
    <property type="component" value="Chromosome"/>
</dbReference>
<evidence type="ECO:0000256" key="9">
    <source>
        <dbReference type="ARBA" id="ARBA00022777"/>
    </source>
</evidence>
<proteinExistence type="inferred from homology"/>
<evidence type="ECO:0000256" key="7">
    <source>
        <dbReference type="ARBA" id="ARBA00022679"/>
    </source>
</evidence>
<dbReference type="SMART" id="SM00072">
    <property type="entry name" value="GuKc"/>
    <property type="match status" value="1"/>
</dbReference>
<dbReference type="HAMAP" id="MF_00328">
    <property type="entry name" value="Guanylate_kinase"/>
    <property type="match status" value="1"/>
</dbReference>
<evidence type="ECO:0000256" key="13">
    <source>
        <dbReference type="HAMAP-Rule" id="MF_00328"/>
    </source>
</evidence>
<evidence type="ECO:0000256" key="1">
    <source>
        <dbReference type="ARBA" id="ARBA00003531"/>
    </source>
</evidence>
<dbReference type="GO" id="GO:0005829">
    <property type="term" value="C:cytosol"/>
    <property type="evidence" value="ECO:0007669"/>
    <property type="project" value="TreeGrafter"/>
</dbReference>
<dbReference type="InterPro" id="IPR008144">
    <property type="entry name" value="Guanylate_kin-like_dom"/>
</dbReference>
<dbReference type="AlphaFoldDB" id="A0A7L9RUI6"/>
<evidence type="ECO:0000256" key="10">
    <source>
        <dbReference type="ARBA" id="ARBA00022840"/>
    </source>
</evidence>
<dbReference type="CDD" id="cd00071">
    <property type="entry name" value="GMPK"/>
    <property type="match status" value="1"/>
</dbReference>
<sequence>MNNHIKRRGMLIILSSPSGAGKTTVATALLNADINLHKSVSATTRSPRPQEEQGKDYVFISKDEFLHHVENDNFAEHANVFGNHYGTFKSTVDEAIENGRDVLFVIDWQGTQQLVQTYAHDMVRVFMLPPTFEDLKLRLENRKSDSPDVINQRLLKASDEMSHWAEYDYVVINKDLDQTIDAIHDIIKSERLRRLRQIDLVDFINTLRKAGEAYGEN</sequence>
<keyword evidence="8 13" id="KW-0547">Nucleotide-binding</keyword>
<comment type="similarity">
    <text evidence="3 13">Belongs to the guanylate kinase family.</text>
</comment>
<evidence type="ECO:0000259" key="14">
    <source>
        <dbReference type="PROSITE" id="PS50052"/>
    </source>
</evidence>
<dbReference type="PANTHER" id="PTHR23117">
    <property type="entry name" value="GUANYLATE KINASE-RELATED"/>
    <property type="match status" value="1"/>
</dbReference>
<feature type="binding site" evidence="13">
    <location>
        <begin position="16"/>
        <end position="23"/>
    </location>
    <ligand>
        <name>ATP</name>
        <dbReference type="ChEBI" id="CHEBI:30616"/>
    </ligand>
</feature>
<evidence type="ECO:0000313" key="16">
    <source>
        <dbReference type="Proteomes" id="UP000594001"/>
    </source>
</evidence>
<evidence type="ECO:0000256" key="12">
    <source>
        <dbReference type="ARBA" id="ARBA00048594"/>
    </source>
</evidence>
<dbReference type="FunFam" id="3.30.63.10:FF:000005">
    <property type="entry name" value="Guanylate kinase"/>
    <property type="match status" value="1"/>
</dbReference>
<keyword evidence="9 13" id="KW-0418">Kinase</keyword>
<dbReference type="Pfam" id="PF00625">
    <property type="entry name" value="Guanylate_kin"/>
    <property type="match status" value="1"/>
</dbReference>
<evidence type="ECO:0000256" key="6">
    <source>
        <dbReference type="ARBA" id="ARBA00022490"/>
    </source>
</evidence>
<dbReference type="PANTHER" id="PTHR23117:SF13">
    <property type="entry name" value="GUANYLATE KINASE"/>
    <property type="match status" value="1"/>
</dbReference>
<evidence type="ECO:0000256" key="4">
    <source>
        <dbReference type="ARBA" id="ARBA00012961"/>
    </source>
</evidence>
<dbReference type="NCBIfam" id="TIGR03263">
    <property type="entry name" value="guanyl_kin"/>
    <property type="match status" value="1"/>
</dbReference>
<evidence type="ECO:0000313" key="15">
    <source>
        <dbReference type="EMBL" id="QOL20283.1"/>
    </source>
</evidence>